<reference evidence="1" key="1">
    <citation type="journal article" date="2007" name="Science">
        <title>Draft genome of the filarial nematode parasite Brugia malayi.</title>
        <authorList>
            <person name="Ghedin E."/>
            <person name="Wang S."/>
            <person name="Spiro D."/>
            <person name="Caler E."/>
            <person name="Zhao Q."/>
            <person name="Crabtree J."/>
            <person name="Allen J.E."/>
            <person name="Delcher A.L."/>
            <person name="Guiliano D.B."/>
            <person name="Miranda-Saavedra D."/>
            <person name="Angiuoli S.V."/>
            <person name="Creasy T."/>
            <person name="Amedeo P."/>
            <person name="Haas B."/>
            <person name="El-Sayed N.M."/>
            <person name="Wortman J.R."/>
            <person name="Feldblyum T."/>
            <person name="Tallon L."/>
            <person name="Schatz M."/>
            <person name="Shumway M."/>
            <person name="Koo H."/>
            <person name="Salzberg S.L."/>
            <person name="Schobel S."/>
            <person name="Pertea M."/>
            <person name="Pop M."/>
            <person name="White O."/>
            <person name="Barton G.J."/>
            <person name="Carlow C.K."/>
            <person name="Crawford M.J."/>
            <person name="Daub J."/>
            <person name="Dimmic M.W."/>
            <person name="Estes C.F."/>
            <person name="Foster J.M."/>
            <person name="Ganatra M."/>
            <person name="Gregory W.F."/>
            <person name="Johnson N.M."/>
            <person name="Jin J."/>
            <person name="Komuniecki R."/>
            <person name="Korf I."/>
            <person name="Kumar S."/>
            <person name="Laney S."/>
            <person name="Li B.W."/>
            <person name="Li W."/>
            <person name="Lindblom T.H."/>
            <person name="Lustigman S."/>
            <person name="Ma D."/>
            <person name="Maina C.V."/>
            <person name="Martin D.M."/>
            <person name="McCarter J.P."/>
            <person name="McReynolds L."/>
            <person name="Mitreva M."/>
            <person name="Nutman T.B."/>
            <person name="Parkinson J."/>
            <person name="Peregrin-Alvarez J.M."/>
            <person name="Poole C."/>
            <person name="Ren Q."/>
            <person name="Saunders L."/>
            <person name="Sluder A.E."/>
            <person name="Smith K."/>
            <person name="Stanke M."/>
            <person name="Unnasch T.R."/>
            <person name="Ware J."/>
            <person name="Wei A.D."/>
            <person name="Weil G."/>
            <person name="Williams D.J."/>
            <person name="Zhang Y."/>
            <person name="Williams S.A."/>
            <person name="Fraser-Liggett C."/>
            <person name="Slatko B."/>
            <person name="Blaxter M.L."/>
            <person name="Scott A.L."/>
        </authorList>
    </citation>
    <scope>NUCLEOTIDE SEQUENCE</scope>
    <source>
        <strain evidence="1">FR3</strain>
    </source>
</reference>
<gene>
    <name evidence="1 2" type="ORF">Bm8514</name>
    <name evidence="1" type="ORF">BM_Bm8514</name>
</gene>
<dbReference type="AlphaFoldDB" id="A0A1I9G8H2"/>
<evidence type="ECO:0000313" key="2">
    <source>
        <dbReference type="WormBase" id="Bm8514"/>
    </source>
</evidence>
<accession>A0A1I9G8H2</accession>
<organism evidence="1">
    <name type="scientific">Brugia malayi</name>
    <name type="common">Filarial nematode worm</name>
    <dbReference type="NCBI Taxonomy" id="6279"/>
    <lineage>
        <taxon>Eukaryota</taxon>
        <taxon>Metazoa</taxon>
        <taxon>Ecdysozoa</taxon>
        <taxon>Nematoda</taxon>
        <taxon>Chromadorea</taxon>
        <taxon>Rhabditida</taxon>
        <taxon>Spirurina</taxon>
        <taxon>Spiruromorpha</taxon>
        <taxon>Filarioidea</taxon>
        <taxon>Onchocercidae</taxon>
        <taxon>Brugia</taxon>
    </lineage>
</organism>
<reference evidence="1" key="2">
    <citation type="submission" date="2012-12" db="EMBL/GenBank/DDBJ databases">
        <authorList>
            <consortium name="WormBase Consortium"/>
            <person name="Ghedin E."/>
            <person name="Paulini M."/>
        </authorList>
    </citation>
    <scope>NUCLEOTIDE SEQUENCE</scope>
    <source>
        <strain evidence="1">FR3</strain>
    </source>
</reference>
<protein>
    <submittedName>
        <fullName evidence="1">Bm8514</fullName>
    </submittedName>
</protein>
<evidence type="ECO:0000313" key="1">
    <source>
        <dbReference type="EMBL" id="CDQ06744.1"/>
    </source>
</evidence>
<dbReference type="WormBase" id="Bm8514">
    <property type="protein sequence ID" value="BM45147"/>
    <property type="gene ID" value="WBGene00228775"/>
</dbReference>
<proteinExistence type="predicted"/>
<dbReference type="EMBL" id="LN856388">
    <property type="protein sequence ID" value="CDQ06744.1"/>
    <property type="molecule type" value="Genomic_DNA"/>
</dbReference>
<sequence length="78" mass="8758">MDEFDESIELMRDGIISVDSSSWDATTQIDRLLLDALLGFGYINETMLPWNSGRPILIKIFWGTEAHNAGQPVGFEVL</sequence>
<name>A0A1I9G8H2_BRUMA</name>